<dbReference type="AlphaFoldDB" id="A0A177AE61"/>
<evidence type="ECO:0000256" key="1">
    <source>
        <dbReference type="SAM" id="MobiDB-lite"/>
    </source>
</evidence>
<dbReference type="Proteomes" id="UP000077154">
    <property type="component" value="Unassembled WGS sequence"/>
</dbReference>
<protein>
    <submittedName>
        <fullName evidence="2">Uncharacterized protein</fullName>
    </submittedName>
</protein>
<feature type="region of interest" description="Disordered" evidence="1">
    <location>
        <begin position="1"/>
        <end position="22"/>
    </location>
</feature>
<dbReference type="VEuPathDB" id="FungiDB:GMDG_08103"/>
<accession>A0A177AE61</accession>
<dbReference type="GeneID" id="36286340"/>
<gene>
    <name evidence="2" type="ORF">VC83_03263</name>
</gene>
<name>A0A177AE61_9PEZI</name>
<reference evidence="2" key="1">
    <citation type="submission" date="2016-03" db="EMBL/GenBank/DDBJ databases">
        <title>Updated assembly of Pseudogymnoascus destructans, the fungus causing white-nose syndrome of bats.</title>
        <authorList>
            <person name="Palmer J.M."/>
            <person name="Drees K.P."/>
            <person name="Foster J.T."/>
            <person name="Lindner D.L."/>
        </authorList>
    </citation>
    <scope>NUCLEOTIDE SEQUENCE [LARGE SCALE GENOMIC DNA]</scope>
    <source>
        <strain evidence="2">20631-21</strain>
    </source>
</reference>
<sequence>MDPKSPRPRQVTGEEGETSSRSIGAIFLEVSCSWDTGMANPEVKEEAMLELAKRVVLKRAYAEEFAKKAKAKAKAKQLISTRLCTTPVRLRHLIARQPRLSD</sequence>
<evidence type="ECO:0000313" key="2">
    <source>
        <dbReference type="EMBL" id="OAF60388.1"/>
    </source>
</evidence>
<dbReference type="RefSeq" id="XP_024325669.1">
    <property type="nucleotide sequence ID" value="XM_024466911.1"/>
</dbReference>
<proteinExistence type="predicted"/>
<dbReference type="EMBL" id="KV441391">
    <property type="protein sequence ID" value="OAF60388.1"/>
    <property type="molecule type" value="Genomic_DNA"/>
</dbReference>
<dbReference type="OrthoDB" id="10431144at2759"/>
<organism evidence="2">
    <name type="scientific">Pseudogymnoascus destructans</name>
    <dbReference type="NCBI Taxonomy" id="655981"/>
    <lineage>
        <taxon>Eukaryota</taxon>
        <taxon>Fungi</taxon>
        <taxon>Dikarya</taxon>
        <taxon>Ascomycota</taxon>
        <taxon>Pezizomycotina</taxon>
        <taxon>Leotiomycetes</taxon>
        <taxon>Thelebolales</taxon>
        <taxon>Thelebolaceae</taxon>
        <taxon>Pseudogymnoascus</taxon>
    </lineage>
</organism>